<reference evidence="4 5" key="1">
    <citation type="submission" date="2019-02" db="EMBL/GenBank/DDBJ databases">
        <authorList>
            <consortium name="Pathogen Informatics"/>
        </authorList>
    </citation>
    <scope>NUCLEOTIDE SEQUENCE [LARGE SCALE GENOMIC DNA]</scope>
    <source>
        <strain evidence="4 5">3012STDY7089603</strain>
    </source>
</reference>
<feature type="transmembrane region" description="Helical" evidence="3">
    <location>
        <begin position="139"/>
        <end position="156"/>
    </location>
</feature>
<dbReference type="GO" id="GO:0016020">
    <property type="term" value="C:membrane"/>
    <property type="evidence" value="ECO:0007669"/>
    <property type="project" value="InterPro"/>
</dbReference>
<evidence type="ECO:0000313" key="5">
    <source>
        <dbReference type="Proteomes" id="UP000377798"/>
    </source>
</evidence>
<keyword evidence="1 3" id="KW-0812">Transmembrane</keyword>
<evidence type="ECO:0000256" key="3">
    <source>
        <dbReference type="SAM" id="Phobius"/>
    </source>
</evidence>
<dbReference type="PANTHER" id="PTHR37815">
    <property type="entry name" value="UPF0397 PROTEIN BC_2624-RELATED"/>
    <property type="match status" value="1"/>
</dbReference>
<evidence type="ECO:0000256" key="2">
    <source>
        <dbReference type="ARBA" id="ARBA00022989"/>
    </source>
</evidence>
<name>A0A8H2M3J6_9FIRM</name>
<dbReference type="PANTHER" id="PTHR37815:SF3">
    <property type="entry name" value="UPF0397 PROTEIN SPR0429"/>
    <property type="match status" value="1"/>
</dbReference>
<dbReference type="EMBL" id="CAACYI010000001">
    <property type="protein sequence ID" value="VFB15511.1"/>
    <property type="molecule type" value="Genomic_DNA"/>
</dbReference>
<keyword evidence="5" id="KW-1185">Reference proteome</keyword>
<comment type="caution">
    <text evidence="4">The sequence shown here is derived from an EMBL/GenBank/DDBJ whole genome shotgun (WGS) entry which is preliminary data.</text>
</comment>
<organism evidence="4 5">
    <name type="scientific">Urinicoccus massiliensis</name>
    <dbReference type="NCBI Taxonomy" id="1723382"/>
    <lineage>
        <taxon>Bacteria</taxon>
        <taxon>Bacillati</taxon>
        <taxon>Bacillota</taxon>
        <taxon>Tissierellia</taxon>
        <taxon>Tissierellales</taxon>
        <taxon>Peptoniphilaceae</taxon>
        <taxon>Urinicoccus</taxon>
    </lineage>
</organism>
<dbReference type="AlphaFoldDB" id="A0A8H2M3J6"/>
<dbReference type="Gene3D" id="1.10.1760.20">
    <property type="match status" value="1"/>
</dbReference>
<protein>
    <submittedName>
        <fullName evidence="4">Thiamine ECF transporter S component HmpT</fullName>
    </submittedName>
</protein>
<feature type="transmembrane region" description="Helical" evidence="3">
    <location>
        <begin position="73"/>
        <end position="94"/>
    </location>
</feature>
<proteinExistence type="predicted"/>
<evidence type="ECO:0000313" key="4">
    <source>
        <dbReference type="EMBL" id="VFB15511.1"/>
    </source>
</evidence>
<evidence type="ECO:0000256" key="1">
    <source>
        <dbReference type="ARBA" id="ARBA00022692"/>
    </source>
</evidence>
<feature type="transmembrane region" description="Helical" evidence="3">
    <location>
        <begin position="101"/>
        <end position="119"/>
    </location>
</feature>
<gene>
    <name evidence="4" type="primary">hmpT</name>
    <name evidence="4" type="ORF">NCTC13150_00005</name>
</gene>
<keyword evidence="3" id="KW-0472">Membrane</keyword>
<dbReference type="RefSeq" id="WP_034437698.1">
    <property type="nucleotide sequence ID" value="NZ_CAACYI010000001.1"/>
</dbReference>
<dbReference type="InterPro" id="IPR009825">
    <property type="entry name" value="ECF_substrate-spec-like"/>
</dbReference>
<feature type="transmembrane region" description="Helical" evidence="3">
    <location>
        <begin position="12"/>
        <end position="30"/>
    </location>
</feature>
<dbReference type="Pfam" id="PF07155">
    <property type="entry name" value="ECF-ribofla_trS"/>
    <property type="match status" value="1"/>
</dbReference>
<sequence>MKKLTTKQVTTLAMFIALTTVATMLIQIPIPATKGYLNIGDTILICAGLLMGKIAGGIVGGLGSALADLITGYTFYAPITLVVKGLEGFVAGLLHEKTKLPHFLCAIVGGLVMALGYFLAEGLILYNFGTAILSLGPNVLQGLAGSILASLLYPALKKTSLI</sequence>
<feature type="transmembrane region" description="Helical" evidence="3">
    <location>
        <begin position="42"/>
        <end position="67"/>
    </location>
</feature>
<keyword evidence="2 3" id="KW-1133">Transmembrane helix</keyword>
<accession>A0A8H2M3J6</accession>
<dbReference type="Proteomes" id="UP000377798">
    <property type="component" value="Unassembled WGS sequence"/>
</dbReference>